<name>A0A0C3HSU7_9VIBR</name>
<reference evidence="1 2" key="1">
    <citation type="submission" date="2015-01" db="EMBL/GenBank/DDBJ databases">
        <title>Draft genome of Vibrio mytili type strain CAIM 528.</title>
        <authorList>
            <person name="Gonzalez-Castillo A."/>
            <person name="Gomez-Gil B."/>
            <person name="Enciso-Ibarra J."/>
        </authorList>
    </citation>
    <scope>NUCLEOTIDE SEQUENCE [LARGE SCALE GENOMIC DNA]</scope>
    <source>
        <strain evidence="1 2">CAIM 528</strain>
    </source>
</reference>
<evidence type="ECO:0000313" key="2">
    <source>
        <dbReference type="Proteomes" id="UP000031977"/>
    </source>
</evidence>
<dbReference type="AlphaFoldDB" id="A0A0C3HSU7"/>
<dbReference type="EMBL" id="JXOK01000026">
    <property type="protein sequence ID" value="KIN11256.1"/>
    <property type="molecule type" value="Genomic_DNA"/>
</dbReference>
<accession>A0A0C3HSU7</accession>
<comment type="caution">
    <text evidence="1">The sequence shown here is derived from an EMBL/GenBank/DDBJ whole genome shotgun (WGS) entry which is preliminary data.</text>
</comment>
<protein>
    <submittedName>
        <fullName evidence="1">Transcriptional regulator</fullName>
    </submittedName>
</protein>
<sequence>MELNVWQKHISSWYESQRLDQIEPLEALLYQAPDTVFGPKLTGQQSKAIACWLDGCLRVYEHTKYHQQEKAYRILIYASAKLERAVYEHNCDIEIRRWCIKRLRHLTVLALEFCNQQHDQKKWQQHAHDLIESHMAFMQTLNWNGIGKHDHGVMH</sequence>
<keyword evidence="2" id="KW-1185">Reference proteome</keyword>
<dbReference type="RefSeq" id="WP_041155171.1">
    <property type="nucleotide sequence ID" value="NZ_CBCRVP010000012.1"/>
</dbReference>
<proteinExistence type="predicted"/>
<dbReference type="OrthoDB" id="5916324at2"/>
<evidence type="ECO:0000313" key="1">
    <source>
        <dbReference type="EMBL" id="KIN11256.1"/>
    </source>
</evidence>
<dbReference type="Proteomes" id="UP000031977">
    <property type="component" value="Unassembled WGS sequence"/>
</dbReference>
<gene>
    <name evidence="1" type="ORF">SU60_08680</name>
</gene>
<organism evidence="1 2">
    <name type="scientific">Vibrio mytili</name>
    <dbReference type="NCBI Taxonomy" id="50718"/>
    <lineage>
        <taxon>Bacteria</taxon>
        <taxon>Pseudomonadati</taxon>
        <taxon>Pseudomonadota</taxon>
        <taxon>Gammaproteobacteria</taxon>
        <taxon>Vibrionales</taxon>
        <taxon>Vibrionaceae</taxon>
        <taxon>Vibrio</taxon>
    </lineage>
</organism>